<accession>A0ABV5Z9X2</accession>
<feature type="domain" description="SnoaL-like" evidence="1">
    <location>
        <begin position="16"/>
        <end position="117"/>
    </location>
</feature>
<protein>
    <submittedName>
        <fullName evidence="2">Nuclear transport factor 2 family protein</fullName>
    </submittedName>
</protein>
<dbReference type="Proteomes" id="UP001589628">
    <property type="component" value="Unassembled WGS sequence"/>
</dbReference>
<evidence type="ECO:0000259" key="1">
    <source>
        <dbReference type="Pfam" id="PF12680"/>
    </source>
</evidence>
<name>A0ABV5Z9X2_9GAMM</name>
<dbReference type="RefSeq" id="WP_027311570.1">
    <property type="nucleotide sequence ID" value="NZ_JBHLZN010000002.1"/>
</dbReference>
<comment type="caution">
    <text evidence="2">The sequence shown here is derived from an EMBL/GenBank/DDBJ whole genome shotgun (WGS) entry which is preliminary data.</text>
</comment>
<dbReference type="InterPro" id="IPR032710">
    <property type="entry name" value="NTF2-like_dom_sf"/>
</dbReference>
<dbReference type="Gene3D" id="3.10.450.50">
    <property type="match status" value="1"/>
</dbReference>
<gene>
    <name evidence="2" type="ORF">ACFFLH_06585</name>
</gene>
<keyword evidence="3" id="KW-1185">Reference proteome</keyword>
<reference evidence="2 3" key="1">
    <citation type="submission" date="2024-09" db="EMBL/GenBank/DDBJ databases">
        <authorList>
            <person name="Sun Q."/>
            <person name="Mori K."/>
        </authorList>
    </citation>
    <scope>NUCLEOTIDE SEQUENCE [LARGE SCALE GENOMIC DNA]</scope>
    <source>
        <strain evidence="2 3">ATCC 51285</strain>
    </source>
</reference>
<proteinExistence type="predicted"/>
<dbReference type="EMBL" id="JBHLZN010000002">
    <property type="protein sequence ID" value="MFB9886070.1"/>
    <property type="molecule type" value="Genomic_DNA"/>
</dbReference>
<organism evidence="2 3">
    <name type="scientific">Balneatrix alpica</name>
    <dbReference type="NCBI Taxonomy" id="75684"/>
    <lineage>
        <taxon>Bacteria</taxon>
        <taxon>Pseudomonadati</taxon>
        <taxon>Pseudomonadota</taxon>
        <taxon>Gammaproteobacteria</taxon>
        <taxon>Oceanospirillales</taxon>
        <taxon>Balneatrichaceae</taxon>
        <taxon>Balneatrix</taxon>
    </lineage>
</organism>
<dbReference type="Pfam" id="PF12680">
    <property type="entry name" value="SnoaL_2"/>
    <property type="match status" value="1"/>
</dbReference>
<dbReference type="SUPFAM" id="SSF54427">
    <property type="entry name" value="NTF2-like"/>
    <property type="match status" value="1"/>
</dbReference>
<dbReference type="InterPro" id="IPR037401">
    <property type="entry name" value="SnoaL-like"/>
</dbReference>
<evidence type="ECO:0000313" key="3">
    <source>
        <dbReference type="Proteomes" id="UP001589628"/>
    </source>
</evidence>
<sequence length="147" mass="17114">MMEKHSDPRLQAGLDAYLDFFQRLDQPWPPLASLVTEQVYFADPFNQVQGRQALQRVLAHFVANVQQPRFTILNQAWSGNRCLLLWRFQGQAGRLGGWDFQGTSVLDFAEDGRVSRHQDFWDAGEPFYWRLPLLGWLIRRVLARLAP</sequence>
<evidence type="ECO:0000313" key="2">
    <source>
        <dbReference type="EMBL" id="MFB9886070.1"/>
    </source>
</evidence>